<feature type="coiled-coil region" evidence="2">
    <location>
        <begin position="107"/>
        <end position="159"/>
    </location>
</feature>
<dbReference type="PROSITE" id="PS51257">
    <property type="entry name" value="PROKAR_LIPOPROTEIN"/>
    <property type="match status" value="1"/>
</dbReference>
<evidence type="ECO:0000256" key="3">
    <source>
        <dbReference type="SAM" id="SignalP"/>
    </source>
</evidence>
<dbReference type="Gene3D" id="2.40.30.170">
    <property type="match status" value="1"/>
</dbReference>
<dbReference type="NCBIfam" id="TIGR01730">
    <property type="entry name" value="RND_mfp"/>
    <property type="match status" value="1"/>
</dbReference>
<evidence type="ECO:0000259" key="5">
    <source>
        <dbReference type="Pfam" id="PF25989"/>
    </source>
</evidence>
<evidence type="ECO:0000313" key="7">
    <source>
        <dbReference type="Proteomes" id="UP000030595"/>
    </source>
</evidence>
<dbReference type="AlphaFoldDB" id="A0A0A3IZR4"/>
<dbReference type="Pfam" id="PF25984">
    <property type="entry name" value="BSH_YknX"/>
    <property type="match status" value="1"/>
</dbReference>
<keyword evidence="2" id="KW-0175">Coiled coil</keyword>
<dbReference type="Pfam" id="PF25989">
    <property type="entry name" value="YknX_C"/>
    <property type="match status" value="1"/>
</dbReference>
<dbReference type="OrthoDB" id="2456449at2"/>
<evidence type="ECO:0000313" key="6">
    <source>
        <dbReference type="EMBL" id="KGR90259.1"/>
    </source>
</evidence>
<dbReference type="SUPFAM" id="SSF111369">
    <property type="entry name" value="HlyD-like secretion proteins"/>
    <property type="match status" value="2"/>
</dbReference>
<dbReference type="EMBL" id="JPVQ01000022">
    <property type="protein sequence ID" value="KGR90259.1"/>
    <property type="molecule type" value="Genomic_DNA"/>
</dbReference>
<comment type="similarity">
    <text evidence="1">Belongs to the membrane fusion protein (MFP) (TC 8.A.1) family.</text>
</comment>
<dbReference type="PANTHER" id="PTHR30469">
    <property type="entry name" value="MULTIDRUG RESISTANCE PROTEIN MDTA"/>
    <property type="match status" value="1"/>
</dbReference>
<reference evidence="6 7" key="1">
    <citation type="submission" date="2014-02" db="EMBL/GenBank/DDBJ databases">
        <title>Draft genome sequence of Lysinibacillus massiliensis CCUG 49529.</title>
        <authorList>
            <person name="Zhang F."/>
            <person name="Wang G."/>
            <person name="Zhang L."/>
        </authorList>
    </citation>
    <scope>NUCLEOTIDE SEQUENCE [LARGE SCALE GENOMIC DNA]</scope>
    <source>
        <strain evidence="6 7">CCUG 49529</strain>
    </source>
</reference>
<feature type="domain" description="YknX-like C-terminal permuted SH3-like" evidence="5">
    <location>
        <begin position="340"/>
        <end position="407"/>
    </location>
</feature>
<dbReference type="RefSeq" id="WP_036177227.1">
    <property type="nucleotide sequence ID" value="NZ_AVCZ01000022.1"/>
</dbReference>
<keyword evidence="7" id="KW-1185">Reference proteome</keyword>
<evidence type="ECO:0000259" key="4">
    <source>
        <dbReference type="Pfam" id="PF25984"/>
    </source>
</evidence>
<evidence type="ECO:0000256" key="2">
    <source>
        <dbReference type="SAM" id="Coils"/>
    </source>
</evidence>
<comment type="caution">
    <text evidence="6">The sequence shown here is derived from an EMBL/GenBank/DDBJ whole genome shotgun (WGS) entry which is preliminary data.</text>
</comment>
<feature type="signal peptide" evidence="3">
    <location>
        <begin position="1"/>
        <end position="26"/>
    </location>
</feature>
<gene>
    <name evidence="6" type="ORF">CD30_12370</name>
</gene>
<dbReference type="InterPro" id="IPR058639">
    <property type="entry name" value="BSH_YknX-like"/>
</dbReference>
<protein>
    <submittedName>
        <fullName evidence="6">Uncharacterized protein</fullName>
    </submittedName>
</protein>
<dbReference type="Gene3D" id="2.40.50.100">
    <property type="match status" value="1"/>
</dbReference>
<dbReference type="Gene3D" id="2.40.420.20">
    <property type="match status" value="1"/>
</dbReference>
<dbReference type="Gene3D" id="1.10.287.470">
    <property type="entry name" value="Helix hairpin bin"/>
    <property type="match status" value="2"/>
</dbReference>
<name>A0A0A3IZR4_9BACL</name>
<accession>A0A0A3IZR4</accession>
<proteinExistence type="inferred from homology"/>
<dbReference type="GO" id="GO:1990281">
    <property type="term" value="C:efflux pump complex"/>
    <property type="evidence" value="ECO:0007669"/>
    <property type="project" value="TreeGrafter"/>
</dbReference>
<organism evidence="6 7">
    <name type="scientific">Ureibacillus massiliensis 4400831 = CIP 108448 = CCUG 49529</name>
    <dbReference type="NCBI Taxonomy" id="1211035"/>
    <lineage>
        <taxon>Bacteria</taxon>
        <taxon>Bacillati</taxon>
        <taxon>Bacillota</taxon>
        <taxon>Bacilli</taxon>
        <taxon>Bacillales</taxon>
        <taxon>Caryophanaceae</taxon>
        <taxon>Ureibacillus</taxon>
    </lineage>
</organism>
<dbReference type="eggNOG" id="COG0845">
    <property type="taxonomic scope" value="Bacteria"/>
</dbReference>
<dbReference type="InterPro" id="IPR006143">
    <property type="entry name" value="RND_pump_MFP"/>
</dbReference>
<sequence>MKVNKYRFGGALFLSTALLLSGCNNNADSEDTTEEVVREIPVETAAVTFGALTDDQLLTGQIEAENEVSILPSTAGEITAIYVKKGDVVKVGQVIAQLDNTNELNAVKQAEISVKQAQLSLEDAQKSQSDALENIELQLEQAQSAYDTAKADLDRNQKLFDAGLISEKELEGYKLQEKNARIQLDQVNLSKVQAENTIGIQTVETSLEQAQLSLESAKQRLDDKVVKATISGEVTSVDAEVGEMASGQSPLATVVSMNTVSLNVNLLQGHLNSFAVGDEIEVQVIGLEGTFEGTVSYISSISSGSGLFTMEVQIDNSDKVIKPGMVASIVMEEVLEQDKLMVPTEAIIQKEGKSVVFIVQDNKAVQKEVEVIRFNTELTAVTGELKENDLVVISGQNLLNDGDLVKVMEED</sequence>
<dbReference type="Proteomes" id="UP000030595">
    <property type="component" value="Unassembled WGS sequence"/>
</dbReference>
<dbReference type="InterPro" id="IPR058637">
    <property type="entry name" value="YknX-like_C"/>
</dbReference>
<feature type="chain" id="PRO_5039097775" evidence="3">
    <location>
        <begin position="27"/>
        <end position="411"/>
    </location>
</feature>
<feature type="domain" description="YknX-like barrel-sandwich hybrid" evidence="4">
    <location>
        <begin position="74"/>
        <end position="252"/>
    </location>
</feature>
<feature type="coiled-coil region" evidence="2">
    <location>
        <begin position="200"/>
        <end position="227"/>
    </location>
</feature>
<keyword evidence="3" id="KW-0732">Signal</keyword>
<dbReference type="GO" id="GO:0015562">
    <property type="term" value="F:efflux transmembrane transporter activity"/>
    <property type="evidence" value="ECO:0007669"/>
    <property type="project" value="TreeGrafter"/>
</dbReference>
<evidence type="ECO:0000256" key="1">
    <source>
        <dbReference type="ARBA" id="ARBA00009477"/>
    </source>
</evidence>
<dbReference type="PANTHER" id="PTHR30469:SF15">
    <property type="entry name" value="HLYD FAMILY OF SECRETION PROTEINS"/>
    <property type="match status" value="1"/>
</dbReference>